<accession>A0ABQ8T596</accession>
<dbReference type="Proteomes" id="UP001148838">
    <property type="component" value="Unassembled WGS sequence"/>
</dbReference>
<keyword evidence="2" id="KW-1185">Reference proteome</keyword>
<comment type="caution">
    <text evidence="1">The sequence shown here is derived from an EMBL/GenBank/DDBJ whole genome shotgun (WGS) entry which is preliminary data.</text>
</comment>
<evidence type="ECO:0000313" key="1">
    <source>
        <dbReference type="EMBL" id="KAJ4441413.1"/>
    </source>
</evidence>
<proteinExistence type="predicted"/>
<name>A0ABQ8T596_PERAM</name>
<dbReference type="EMBL" id="JAJSOF020000015">
    <property type="protein sequence ID" value="KAJ4441413.1"/>
    <property type="molecule type" value="Genomic_DNA"/>
</dbReference>
<evidence type="ECO:0000313" key="2">
    <source>
        <dbReference type="Proteomes" id="UP001148838"/>
    </source>
</evidence>
<gene>
    <name evidence="1" type="ORF">ANN_11268</name>
</gene>
<organism evidence="1 2">
    <name type="scientific">Periplaneta americana</name>
    <name type="common">American cockroach</name>
    <name type="synonym">Blatta americana</name>
    <dbReference type="NCBI Taxonomy" id="6978"/>
    <lineage>
        <taxon>Eukaryota</taxon>
        <taxon>Metazoa</taxon>
        <taxon>Ecdysozoa</taxon>
        <taxon>Arthropoda</taxon>
        <taxon>Hexapoda</taxon>
        <taxon>Insecta</taxon>
        <taxon>Pterygota</taxon>
        <taxon>Neoptera</taxon>
        <taxon>Polyneoptera</taxon>
        <taxon>Dictyoptera</taxon>
        <taxon>Blattodea</taxon>
        <taxon>Blattoidea</taxon>
        <taxon>Blattidae</taxon>
        <taxon>Blattinae</taxon>
        <taxon>Periplaneta</taxon>
    </lineage>
</organism>
<reference evidence="1 2" key="1">
    <citation type="journal article" date="2022" name="Allergy">
        <title>Genome assembly and annotation of Periplaneta americana reveal a comprehensive cockroach allergen profile.</title>
        <authorList>
            <person name="Wang L."/>
            <person name="Xiong Q."/>
            <person name="Saelim N."/>
            <person name="Wang L."/>
            <person name="Nong W."/>
            <person name="Wan A.T."/>
            <person name="Shi M."/>
            <person name="Liu X."/>
            <person name="Cao Q."/>
            <person name="Hui J.H.L."/>
            <person name="Sookrung N."/>
            <person name="Leung T.F."/>
            <person name="Tungtrongchitr A."/>
            <person name="Tsui S.K.W."/>
        </authorList>
    </citation>
    <scope>NUCLEOTIDE SEQUENCE [LARGE SCALE GENOMIC DNA]</scope>
    <source>
        <strain evidence="1">PWHHKU_190912</strain>
    </source>
</reference>
<protein>
    <submittedName>
        <fullName evidence="1">Uncharacterized protein</fullName>
    </submittedName>
</protein>
<sequence>MAGLCEGGNEPPGSLKAVFLDAPRSGRPTILTEKLDEISAITLWSPTKSTRKLAQGAGISKWTAHKAVRSELQLYSYKITVVHELKESDYEKITHWGPEKSSVYDLFIVEIQPEREMVYKYCLEPLLLQAQGFISFPEEIMMRILPRQKIQRLRRGLNLRITWLFNDAASTTRLFSVYEIGDSQMVFGEMRPRIRHRLSGIHLTVGENLGKKPNQVISPCGDRAHARAQLQTGRQAS</sequence>